<evidence type="ECO:0000256" key="2">
    <source>
        <dbReference type="ARBA" id="ARBA00004186"/>
    </source>
</evidence>
<dbReference type="PANTHER" id="PTHR28200:SF1">
    <property type="entry name" value="DASH COMPLEX SUBUNIT ASK1"/>
    <property type="match status" value="1"/>
</dbReference>
<comment type="subcellular location">
    <subcellularLocation>
        <location evidence="3">Chromosome</location>
        <location evidence="3">Centromere</location>
        <location evidence="3">Kinetochore</location>
    </subcellularLocation>
    <subcellularLocation>
        <location evidence="2">Cytoplasm</location>
        <location evidence="2">Cytoskeleton</location>
        <location evidence="2">Spindle</location>
    </subcellularLocation>
    <subcellularLocation>
        <location evidence="1">Nucleus</location>
    </subcellularLocation>
</comment>
<feature type="region of interest" description="Disordered" evidence="17">
    <location>
        <begin position="144"/>
        <end position="166"/>
    </location>
</feature>
<evidence type="ECO:0000256" key="14">
    <source>
        <dbReference type="ARBA" id="ARBA00023242"/>
    </source>
</evidence>
<evidence type="ECO:0000256" key="10">
    <source>
        <dbReference type="ARBA" id="ARBA00022776"/>
    </source>
</evidence>
<evidence type="ECO:0000256" key="8">
    <source>
        <dbReference type="ARBA" id="ARBA00022618"/>
    </source>
</evidence>
<gene>
    <name evidence="18" type="ORF">L873DRAFT_1814919</name>
</gene>
<dbReference type="GO" id="GO:0072686">
    <property type="term" value="C:mitotic spindle"/>
    <property type="evidence" value="ECO:0007669"/>
    <property type="project" value="InterPro"/>
</dbReference>
<feature type="region of interest" description="Disordered" evidence="17">
    <location>
        <begin position="350"/>
        <end position="374"/>
    </location>
</feature>
<evidence type="ECO:0000256" key="6">
    <source>
        <dbReference type="ARBA" id="ARBA00022454"/>
    </source>
</evidence>
<keyword evidence="16" id="KW-0137">Centromere</keyword>
<keyword evidence="12" id="KW-0995">Kinetochore</keyword>
<dbReference type="GO" id="GO:0044732">
    <property type="term" value="C:mitotic spindle pole body"/>
    <property type="evidence" value="ECO:0007669"/>
    <property type="project" value="TreeGrafter"/>
</dbReference>
<dbReference type="Proteomes" id="UP000276215">
    <property type="component" value="Unassembled WGS sequence"/>
</dbReference>
<dbReference type="Pfam" id="PF08655">
    <property type="entry name" value="DASH_Ask1"/>
    <property type="match status" value="1"/>
</dbReference>
<feature type="compositionally biased region" description="Low complexity" evidence="17">
    <location>
        <begin position="86"/>
        <end position="99"/>
    </location>
</feature>
<evidence type="ECO:0000313" key="18">
    <source>
        <dbReference type="EMBL" id="RPA94190.1"/>
    </source>
</evidence>
<dbReference type="GO" id="GO:0051301">
    <property type="term" value="P:cell division"/>
    <property type="evidence" value="ECO:0007669"/>
    <property type="project" value="UniProtKB-KW"/>
</dbReference>
<proteinExistence type="inferred from homology"/>
<feature type="region of interest" description="Disordered" evidence="17">
    <location>
        <begin position="77"/>
        <end position="132"/>
    </location>
</feature>
<keyword evidence="9" id="KW-0493">Microtubule</keyword>
<dbReference type="InterPro" id="IPR013964">
    <property type="entry name" value="DASH_Ask1"/>
</dbReference>
<dbReference type="STRING" id="1336337.A0A3N4JCM5"/>
<dbReference type="GO" id="GO:0042729">
    <property type="term" value="C:DASH complex"/>
    <property type="evidence" value="ECO:0007669"/>
    <property type="project" value="InterPro"/>
</dbReference>
<organism evidence="18 19">
    <name type="scientific">Choiromyces venosus 120613-1</name>
    <dbReference type="NCBI Taxonomy" id="1336337"/>
    <lineage>
        <taxon>Eukaryota</taxon>
        <taxon>Fungi</taxon>
        <taxon>Dikarya</taxon>
        <taxon>Ascomycota</taxon>
        <taxon>Pezizomycotina</taxon>
        <taxon>Pezizomycetes</taxon>
        <taxon>Pezizales</taxon>
        <taxon>Tuberaceae</taxon>
        <taxon>Choiromyces</taxon>
    </lineage>
</organism>
<accession>A0A3N4JCM5</accession>
<protein>
    <recommendedName>
        <fullName evidence="5">DASH complex subunit ASK1</fullName>
    </recommendedName>
</protein>
<name>A0A3N4JCM5_9PEZI</name>
<dbReference type="OrthoDB" id="5573898at2759"/>
<evidence type="ECO:0000256" key="9">
    <source>
        <dbReference type="ARBA" id="ARBA00022701"/>
    </source>
</evidence>
<dbReference type="PANTHER" id="PTHR28200">
    <property type="entry name" value="DASH COMPLEX SUBUNIT ASK1"/>
    <property type="match status" value="1"/>
</dbReference>
<keyword evidence="15" id="KW-0131">Cell cycle</keyword>
<dbReference type="GO" id="GO:0008608">
    <property type="term" value="P:attachment of spindle microtubules to kinetochore"/>
    <property type="evidence" value="ECO:0007669"/>
    <property type="project" value="InterPro"/>
</dbReference>
<dbReference type="GO" id="GO:0005874">
    <property type="term" value="C:microtubule"/>
    <property type="evidence" value="ECO:0007669"/>
    <property type="project" value="UniProtKB-KW"/>
</dbReference>
<reference evidence="18 19" key="1">
    <citation type="journal article" date="2018" name="Nat. Ecol. Evol.">
        <title>Pezizomycetes genomes reveal the molecular basis of ectomycorrhizal truffle lifestyle.</title>
        <authorList>
            <person name="Murat C."/>
            <person name="Payen T."/>
            <person name="Noel B."/>
            <person name="Kuo A."/>
            <person name="Morin E."/>
            <person name="Chen J."/>
            <person name="Kohler A."/>
            <person name="Krizsan K."/>
            <person name="Balestrini R."/>
            <person name="Da Silva C."/>
            <person name="Montanini B."/>
            <person name="Hainaut M."/>
            <person name="Levati E."/>
            <person name="Barry K.W."/>
            <person name="Belfiori B."/>
            <person name="Cichocki N."/>
            <person name="Clum A."/>
            <person name="Dockter R.B."/>
            <person name="Fauchery L."/>
            <person name="Guy J."/>
            <person name="Iotti M."/>
            <person name="Le Tacon F."/>
            <person name="Lindquist E.A."/>
            <person name="Lipzen A."/>
            <person name="Malagnac F."/>
            <person name="Mello A."/>
            <person name="Molinier V."/>
            <person name="Miyauchi S."/>
            <person name="Poulain J."/>
            <person name="Riccioni C."/>
            <person name="Rubini A."/>
            <person name="Sitrit Y."/>
            <person name="Splivallo R."/>
            <person name="Traeger S."/>
            <person name="Wang M."/>
            <person name="Zifcakova L."/>
            <person name="Wipf D."/>
            <person name="Zambonelli A."/>
            <person name="Paolocci F."/>
            <person name="Nowrousian M."/>
            <person name="Ottonello S."/>
            <person name="Baldrian P."/>
            <person name="Spatafora J.W."/>
            <person name="Henrissat B."/>
            <person name="Nagy L.G."/>
            <person name="Aury J.M."/>
            <person name="Wincker P."/>
            <person name="Grigoriev I.V."/>
            <person name="Bonfante P."/>
            <person name="Martin F.M."/>
        </authorList>
    </citation>
    <scope>NUCLEOTIDE SEQUENCE [LARGE SCALE GENOMIC DNA]</scope>
    <source>
        <strain evidence="18 19">120613-1</strain>
    </source>
</reference>
<evidence type="ECO:0000256" key="5">
    <source>
        <dbReference type="ARBA" id="ARBA00014520"/>
    </source>
</evidence>
<evidence type="ECO:0000256" key="3">
    <source>
        <dbReference type="ARBA" id="ARBA00004629"/>
    </source>
</evidence>
<feature type="compositionally biased region" description="Polar residues" evidence="17">
    <location>
        <begin position="100"/>
        <end position="112"/>
    </location>
</feature>
<feature type="compositionally biased region" description="Basic and acidic residues" evidence="17">
    <location>
        <begin position="113"/>
        <end position="123"/>
    </location>
</feature>
<evidence type="ECO:0000256" key="17">
    <source>
        <dbReference type="SAM" id="MobiDB-lite"/>
    </source>
</evidence>
<feature type="compositionally biased region" description="Low complexity" evidence="17">
    <location>
        <begin position="350"/>
        <end position="369"/>
    </location>
</feature>
<evidence type="ECO:0000256" key="1">
    <source>
        <dbReference type="ARBA" id="ARBA00004123"/>
    </source>
</evidence>
<evidence type="ECO:0000256" key="12">
    <source>
        <dbReference type="ARBA" id="ARBA00022838"/>
    </source>
</evidence>
<keyword evidence="10" id="KW-0498">Mitosis</keyword>
<keyword evidence="7" id="KW-0963">Cytoplasm</keyword>
<evidence type="ECO:0000313" key="19">
    <source>
        <dbReference type="Proteomes" id="UP000276215"/>
    </source>
</evidence>
<keyword evidence="14" id="KW-0539">Nucleus</keyword>
<keyword evidence="8" id="KW-0132">Cell division</keyword>
<keyword evidence="19" id="KW-1185">Reference proteome</keyword>
<evidence type="ECO:0000256" key="4">
    <source>
        <dbReference type="ARBA" id="ARBA00010731"/>
    </source>
</evidence>
<evidence type="ECO:0000256" key="16">
    <source>
        <dbReference type="ARBA" id="ARBA00023328"/>
    </source>
</evidence>
<feature type="compositionally biased region" description="Acidic residues" evidence="17">
    <location>
        <begin position="211"/>
        <end position="221"/>
    </location>
</feature>
<feature type="region of interest" description="Disordered" evidence="17">
    <location>
        <begin position="447"/>
        <end position="479"/>
    </location>
</feature>
<evidence type="ECO:0000256" key="15">
    <source>
        <dbReference type="ARBA" id="ARBA00023306"/>
    </source>
</evidence>
<dbReference type="EMBL" id="ML120442">
    <property type="protein sequence ID" value="RPA94190.1"/>
    <property type="molecule type" value="Genomic_DNA"/>
</dbReference>
<evidence type="ECO:0000256" key="13">
    <source>
        <dbReference type="ARBA" id="ARBA00023212"/>
    </source>
</evidence>
<evidence type="ECO:0000256" key="7">
    <source>
        <dbReference type="ARBA" id="ARBA00022490"/>
    </source>
</evidence>
<keyword evidence="13" id="KW-0206">Cytoskeleton</keyword>
<keyword evidence="6" id="KW-0158">Chromosome</keyword>
<dbReference type="AlphaFoldDB" id="A0A3N4JCM5"/>
<evidence type="ECO:0000256" key="11">
    <source>
        <dbReference type="ARBA" id="ARBA00022829"/>
    </source>
</evidence>
<comment type="similarity">
    <text evidence="4">Belongs to the DASH complex ASK1 family.</text>
</comment>
<sequence>MSRPPLSLTAELEKLEQSITLTLQEIDHNFSKAHRIVTTSIIPIVERYAKESEAVWEGSKFWKQFFEASANVALSNYQEEEETYEETGVAANAETNTTASSPGNYGEQSTRITQEDDPRHRGPEEDEDNDDYLLDDSLLDSLNLTAGGLGGASTPKGKQPQRAETQWEDIESPFDALRKELAGKDYTMHGSPIVNTAAGAAGAGATGYEDSFADDDVDMTFDEPTLPPATPQTSRRTRPVKDSFETPKSSPFYPATGTMGKKTPGGGGANEDQLLHRVLDKNWRLQATPLGKPAPSRYRTTAATTPKAQILPPPGSESPMSSPPKPHFYSADIFSSPIPGFSGFGGNSKKPTTTTSNTTTTFPGGPKTPTSRRYGTAKVTTTHHHELDDNNNTQRFAYDYDEDEDSDDDMDLPPGLSPPVTIQFSLPPSKLLATPAREASRRIVHDILQTAGAADESGATGGSSSPPVVRDVGSLDDTF</sequence>
<feature type="region of interest" description="Disordered" evidence="17">
    <location>
        <begin position="209"/>
        <end position="269"/>
    </location>
</feature>
<keyword evidence="11" id="KW-0159">Chromosome partition</keyword>